<organism evidence="1 2">
    <name type="scientific">Rangifer tarandus platyrhynchus</name>
    <name type="common">Svalbard reindeer</name>
    <dbReference type="NCBI Taxonomy" id="3082113"/>
    <lineage>
        <taxon>Eukaryota</taxon>
        <taxon>Metazoa</taxon>
        <taxon>Chordata</taxon>
        <taxon>Craniata</taxon>
        <taxon>Vertebrata</taxon>
        <taxon>Euteleostomi</taxon>
        <taxon>Mammalia</taxon>
        <taxon>Eutheria</taxon>
        <taxon>Laurasiatheria</taxon>
        <taxon>Artiodactyla</taxon>
        <taxon>Ruminantia</taxon>
        <taxon>Pecora</taxon>
        <taxon>Cervidae</taxon>
        <taxon>Odocoileinae</taxon>
        <taxon>Rangifer</taxon>
    </lineage>
</organism>
<accession>A0ABN8YAK1</accession>
<proteinExistence type="predicted"/>
<evidence type="ECO:0000313" key="2">
    <source>
        <dbReference type="Proteomes" id="UP001176941"/>
    </source>
</evidence>
<dbReference type="Proteomes" id="UP001176941">
    <property type="component" value="Chromosome 16"/>
</dbReference>
<keyword evidence="2" id="KW-1185">Reference proteome</keyword>
<protein>
    <submittedName>
        <fullName evidence="1">Uncharacterized protein</fullName>
    </submittedName>
</protein>
<reference evidence="1" key="1">
    <citation type="submission" date="2023-04" db="EMBL/GenBank/DDBJ databases">
        <authorList>
            <consortium name="ELIXIR-Norway"/>
        </authorList>
    </citation>
    <scope>NUCLEOTIDE SEQUENCE [LARGE SCALE GENOMIC DNA]</scope>
</reference>
<gene>
    <name evidence="1" type="ORF">MRATA1EN1_LOCUS6513</name>
</gene>
<evidence type="ECO:0000313" key="1">
    <source>
        <dbReference type="EMBL" id="CAI9157551.1"/>
    </source>
</evidence>
<sequence length="121" mass="13167">MEDGNQPHGGFCTLDRNHDSWGVLSRETNNTLNRIRCFGEGAGCFCYCLAQKHPGGALEEAKALLSQATSIALQIYTTELKILEWVCSVGCVLHKGIVFKACSFKAVASHKKSISSSTILF</sequence>
<dbReference type="EMBL" id="OX459952">
    <property type="protein sequence ID" value="CAI9157551.1"/>
    <property type="molecule type" value="Genomic_DNA"/>
</dbReference>
<name>A0ABN8YAK1_RANTA</name>